<evidence type="ECO:0000256" key="1">
    <source>
        <dbReference type="ARBA" id="ARBA00007749"/>
    </source>
</evidence>
<feature type="domain" description="Metallo-beta-lactamase" evidence="5">
    <location>
        <begin position="63"/>
        <end position="276"/>
    </location>
</feature>
<accession>A0A1C6RVP2</accession>
<reference evidence="7" key="1">
    <citation type="submission" date="2016-06" db="EMBL/GenBank/DDBJ databases">
        <authorList>
            <person name="Varghese N."/>
            <person name="Submissions Spin"/>
        </authorList>
    </citation>
    <scope>NUCLEOTIDE SEQUENCE [LARGE SCALE GENOMIC DNA]</scope>
    <source>
        <strain evidence="7">DSM 43817</strain>
    </source>
</reference>
<dbReference type="RefSeq" id="WP_091640061.1">
    <property type="nucleotide sequence ID" value="NZ_FMHW01000002.1"/>
</dbReference>
<keyword evidence="2" id="KW-0479">Metal-binding</keyword>
<dbReference type="STRING" id="145854.GA0074692_1134"/>
<evidence type="ECO:0000256" key="3">
    <source>
        <dbReference type="ARBA" id="ARBA00022801"/>
    </source>
</evidence>
<protein>
    <submittedName>
        <fullName evidence="6">Glyoxylase, beta-lactamase superfamily II</fullName>
    </submittedName>
</protein>
<keyword evidence="7" id="KW-1185">Reference proteome</keyword>
<dbReference type="CDD" id="cd16277">
    <property type="entry name" value="metallo-hydrolase-like_MBL-fold"/>
    <property type="match status" value="1"/>
</dbReference>
<dbReference type="PANTHER" id="PTHR42978:SF6">
    <property type="entry name" value="QUORUM-QUENCHING LACTONASE YTNP-RELATED"/>
    <property type="match status" value="1"/>
</dbReference>
<dbReference type="GO" id="GO:0016787">
    <property type="term" value="F:hydrolase activity"/>
    <property type="evidence" value="ECO:0007669"/>
    <property type="project" value="UniProtKB-KW"/>
</dbReference>
<dbReference type="Pfam" id="PF00753">
    <property type="entry name" value="Lactamase_B"/>
    <property type="match status" value="1"/>
</dbReference>
<sequence length="303" mass="33275">MVNGPQSVTVGDVEITRVQEYTGPSPATPGFLFPDSDPGYWRDNADWLDPDFFDAGRGRLRSVLHTWLIRSQGAVILLDTGAGNGKERPYAPVYAHHDTAYLANLADAGVRPEDVDIVINTHLHVDHVGWNTRLQGREWVPTFPNARYLITEEDFVFWDPVKHPRPPADGNQNVFEDSVVPVHRAGLVELWSGEYRIDSDLLLQAAPGHTPGSSVLRLQSRGAGALFVGDILHSPVQIAEPDVNSCFCEDPALARATRRRLLGEAADRSLLVFPAHFGGHSACHVAAAGDAFVIRDWADLARI</sequence>
<dbReference type="Gene3D" id="3.60.15.10">
    <property type="entry name" value="Ribonuclease Z/Hydroxyacylglutathione hydrolase-like"/>
    <property type="match status" value="1"/>
</dbReference>
<evidence type="ECO:0000313" key="7">
    <source>
        <dbReference type="Proteomes" id="UP000198959"/>
    </source>
</evidence>
<dbReference type="SUPFAM" id="SSF56281">
    <property type="entry name" value="Metallo-hydrolase/oxidoreductase"/>
    <property type="match status" value="1"/>
</dbReference>
<comment type="similarity">
    <text evidence="1">Belongs to the metallo-beta-lactamase superfamily.</text>
</comment>
<name>A0A1C6RVP2_9ACTN</name>
<dbReference type="InterPro" id="IPR051013">
    <property type="entry name" value="MBL_superfamily_lactonases"/>
</dbReference>
<dbReference type="GO" id="GO:0046872">
    <property type="term" value="F:metal ion binding"/>
    <property type="evidence" value="ECO:0007669"/>
    <property type="project" value="UniProtKB-KW"/>
</dbReference>
<evidence type="ECO:0000313" key="6">
    <source>
        <dbReference type="EMBL" id="SCL21273.1"/>
    </source>
</evidence>
<keyword evidence="3" id="KW-0378">Hydrolase</keyword>
<organism evidence="6 7">
    <name type="scientific">Micromonospora pallida</name>
    <dbReference type="NCBI Taxonomy" id="145854"/>
    <lineage>
        <taxon>Bacteria</taxon>
        <taxon>Bacillati</taxon>
        <taxon>Actinomycetota</taxon>
        <taxon>Actinomycetes</taxon>
        <taxon>Micromonosporales</taxon>
        <taxon>Micromonosporaceae</taxon>
        <taxon>Micromonospora</taxon>
    </lineage>
</organism>
<dbReference type="Proteomes" id="UP000198959">
    <property type="component" value="Unassembled WGS sequence"/>
</dbReference>
<dbReference type="OrthoDB" id="5177904at2"/>
<dbReference type="EMBL" id="FMHW01000002">
    <property type="protein sequence ID" value="SCL21273.1"/>
    <property type="molecule type" value="Genomic_DNA"/>
</dbReference>
<dbReference type="InterPro" id="IPR001279">
    <property type="entry name" value="Metallo-B-lactamas"/>
</dbReference>
<dbReference type="InterPro" id="IPR036866">
    <property type="entry name" value="RibonucZ/Hydroxyglut_hydro"/>
</dbReference>
<evidence type="ECO:0000259" key="5">
    <source>
        <dbReference type="SMART" id="SM00849"/>
    </source>
</evidence>
<proteinExistence type="inferred from homology"/>
<evidence type="ECO:0000256" key="4">
    <source>
        <dbReference type="ARBA" id="ARBA00022833"/>
    </source>
</evidence>
<dbReference type="AlphaFoldDB" id="A0A1C6RVP2"/>
<evidence type="ECO:0000256" key="2">
    <source>
        <dbReference type="ARBA" id="ARBA00022723"/>
    </source>
</evidence>
<gene>
    <name evidence="6" type="ORF">GA0074692_1134</name>
</gene>
<dbReference type="PANTHER" id="PTHR42978">
    <property type="entry name" value="QUORUM-QUENCHING LACTONASE YTNP-RELATED-RELATED"/>
    <property type="match status" value="1"/>
</dbReference>
<dbReference type="SMART" id="SM00849">
    <property type="entry name" value="Lactamase_B"/>
    <property type="match status" value="1"/>
</dbReference>
<keyword evidence="4" id="KW-0862">Zinc</keyword>